<gene>
    <name evidence="2" type="ORF">WJU16_05335</name>
</gene>
<dbReference type="PANTHER" id="PTHR15032">
    <property type="entry name" value="N-ACYL-PHOSPHATIDYLETHANOLAMINE-HYDROLYZING PHOSPHOLIPASE D"/>
    <property type="match status" value="1"/>
</dbReference>
<dbReference type="RefSeq" id="WP_341837289.1">
    <property type="nucleotide sequence ID" value="NZ_CP149822.1"/>
</dbReference>
<dbReference type="Pfam" id="PF12706">
    <property type="entry name" value="Lactamase_B_2"/>
    <property type="match status" value="1"/>
</dbReference>
<reference evidence="3" key="1">
    <citation type="submission" date="2024-03" db="EMBL/GenBank/DDBJ databases">
        <title>Chitinophaga horti sp. nov., isolated from garden soil.</title>
        <authorList>
            <person name="Lee D.S."/>
            <person name="Han D.M."/>
            <person name="Baek J.H."/>
            <person name="Choi D.G."/>
            <person name="Jeon J.H."/>
            <person name="Jeon C.O."/>
        </authorList>
    </citation>
    <scope>NUCLEOTIDE SEQUENCE [LARGE SCALE GENOMIC DNA]</scope>
    <source>
        <strain evidence="3">GPA1</strain>
    </source>
</reference>
<proteinExistence type="predicted"/>
<evidence type="ECO:0000313" key="3">
    <source>
        <dbReference type="Proteomes" id="UP001485459"/>
    </source>
</evidence>
<dbReference type="InterPro" id="IPR036866">
    <property type="entry name" value="RibonucZ/Hydroxyglut_hydro"/>
</dbReference>
<sequence length="331" mass="36612">MDWNSPRFRNGVFHNELPTALMSGDTSMFRTFLKFMRKPKHVNPPAPLPSVRSDLKALNGPETSVTWFGHSSYLIRMNGGNILVDPVFSSHASPVPLFAKAFPGANAYSAADMPDIDVLIITHNHYDHLDSRTISSLRSRIKNVYTGLGVKPDLVRCGIPAEIITEMDWGQSADLPVGLALTAAPARHFSGRGVKRNQSLWSSYILAAETEKIYIGGDSGYGPHFKAIGEAFGPFDLAILETGQYNPQWAAIHMMPEEAVRAAEDLRARALLPVHWAKFALAFHPWDEPAQRTAAEAAKAGMPLATPRIGETFFLHQPLPAKHWWKDVKQP</sequence>
<dbReference type="InterPro" id="IPR024884">
    <property type="entry name" value="NAPE-PLD"/>
</dbReference>
<evidence type="ECO:0000313" key="2">
    <source>
        <dbReference type="EMBL" id="WZN42455.1"/>
    </source>
</evidence>
<dbReference type="Gene3D" id="3.60.15.10">
    <property type="entry name" value="Ribonuclease Z/Hydroxyacylglutathione hydrolase-like"/>
    <property type="match status" value="1"/>
</dbReference>
<feature type="domain" description="Metallo-beta-lactamase" evidence="1">
    <location>
        <begin position="81"/>
        <end position="276"/>
    </location>
</feature>
<keyword evidence="3" id="KW-1185">Reference proteome</keyword>
<dbReference type="InterPro" id="IPR001279">
    <property type="entry name" value="Metallo-B-lactamas"/>
</dbReference>
<dbReference type="Proteomes" id="UP001485459">
    <property type="component" value="Chromosome"/>
</dbReference>
<dbReference type="SUPFAM" id="SSF56281">
    <property type="entry name" value="Metallo-hydrolase/oxidoreductase"/>
    <property type="match status" value="1"/>
</dbReference>
<name>A0ABZ2YT83_9BACT</name>
<evidence type="ECO:0000259" key="1">
    <source>
        <dbReference type="Pfam" id="PF12706"/>
    </source>
</evidence>
<protein>
    <submittedName>
        <fullName evidence="2">MBL fold metallo-hydrolase</fullName>
    </submittedName>
</protein>
<dbReference type="PANTHER" id="PTHR15032:SF4">
    <property type="entry name" value="N-ACYL-PHOSPHATIDYLETHANOLAMINE-HYDROLYZING PHOSPHOLIPASE D"/>
    <property type="match status" value="1"/>
</dbReference>
<dbReference type="PIRSF" id="PIRSF038896">
    <property type="entry name" value="NAPE-PLD"/>
    <property type="match status" value="1"/>
</dbReference>
<organism evidence="2 3">
    <name type="scientific">Chitinophaga pollutisoli</name>
    <dbReference type="NCBI Taxonomy" id="3133966"/>
    <lineage>
        <taxon>Bacteria</taxon>
        <taxon>Pseudomonadati</taxon>
        <taxon>Bacteroidota</taxon>
        <taxon>Chitinophagia</taxon>
        <taxon>Chitinophagales</taxon>
        <taxon>Chitinophagaceae</taxon>
        <taxon>Chitinophaga</taxon>
    </lineage>
</organism>
<dbReference type="EMBL" id="CP149822">
    <property type="protein sequence ID" value="WZN42455.1"/>
    <property type="molecule type" value="Genomic_DNA"/>
</dbReference>
<accession>A0ABZ2YT83</accession>